<keyword evidence="2" id="KW-1185">Reference proteome</keyword>
<dbReference type="EMBL" id="JAMQOT010000013">
    <property type="protein sequence ID" value="MDF9748218.1"/>
    <property type="molecule type" value="Genomic_DNA"/>
</dbReference>
<evidence type="ECO:0000313" key="1">
    <source>
        <dbReference type="EMBL" id="MDF9748218.1"/>
    </source>
</evidence>
<reference evidence="1" key="1">
    <citation type="submission" date="2022-06" db="EMBL/GenBank/DDBJ databases">
        <title>Natrinema sp. a new haloarchaeum isolate from saline soil.</title>
        <authorList>
            <person name="Strakova D."/>
            <person name="Galisteo C."/>
            <person name="Sanchez-Porro C."/>
            <person name="Ventosa A."/>
        </authorList>
    </citation>
    <scope>NUCLEOTIDE SEQUENCE</scope>
    <source>
        <strain evidence="1">S1CR25-10</strain>
    </source>
</reference>
<protein>
    <submittedName>
        <fullName evidence="1">Uncharacterized protein</fullName>
    </submittedName>
</protein>
<proteinExistence type="predicted"/>
<gene>
    <name evidence="1" type="ORF">NDI89_21855</name>
</gene>
<dbReference type="AlphaFoldDB" id="A0A9Q4Q5J0"/>
<name>A0A9Q4Q5J0_9EURY</name>
<accession>A0A9Q4Q5J0</accession>
<sequence>MFNLVELIEITVRFPVISSDVVTDVESVRKSVPVDTEIQLVSFSLVSVTLWIYCHPSEIGQVRLRIREVNRMSFELRNAEFCSEILDETREIRIDPGLVKVEIELAEDRIISPVLVDVPVVFLVFFPFDILELVDRDLAVVVEGLENLVANLLDFLRSLVLSAFRRLILLRKVSNRVEKGLGIIDPVRVGIKLVELSREAPQIRQEEIRDVGVGLVDSKCLGKSTDVAFGSIVSVLGLEVSSQFGTTPFVQIALFCG</sequence>
<dbReference type="Proteomes" id="UP001154061">
    <property type="component" value="Unassembled WGS sequence"/>
</dbReference>
<evidence type="ECO:0000313" key="2">
    <source>
        <dbReference type="Proteomes" id="UP001154061"/>
    </source>
</evidence>
<organism evidence="1 2">
    <name type="scientific">Natrinema salsiterrestre</name>
    <dbReference type="NCBI Taxonomy" id="2950540"/>
    <lineage>
        <taxon>Archaea</taxon>
        <taxon>Methanobacteriati</taxon>
        <taxon>Methanobacteriota</taxon>
        <taxon>Stenosarchaea group</taxon>
        <taxon>Halobacteria</taxon>
        <taxon>Halobacteriales</taxon>
        <taxon>Natrialbaceae</taxon>
        <taxon>Natrinema</taxon>
    </lineage>
</organism>
<comment type="caution">
    <text evidence="1">The sequence shown here is derived from an EMBL/GenBank/DDBJ whole genome shotgun (WGS) entry which is preliminary data.</text>
</comment>
<dbReference type="RefSeq" id="WP_277524781.1">
    <property type="nucleotide sequence ID" value="NZ_JAMQOT010000013.1"/>
</dbReference>